<dbReference type="GO" id="GO:0006298">
    <property type="term" value="P:mismatch repair"/>
    <property type="evidence" value="ECO:0007669"/>
    <property type="project" value="UniProtKB-UniRule"/>
</dbReference>
<evidence type="ECO:0000256" key="10">
    <source>
        <dbReference type="RuleBase" id="RU003756"/>
    </source>
</evidence>
<keyword evidence="4 9" id="KW-0227">DNA damage</keyword>
<dbReference type="Pfam" id="PF05190">
    <property type="entry name" value="MutS_IV"/>
    <property type="match status" value="1"/>
</dbReference>
<feature type="domain" description="DNA mismatch repair proteins mutS family" evidence="11">
    <location>
        <begin position="704"/>
        <end position="720"/>
    </location>
</feature>
<protein>
    <recommendedName>
        <fullName evidence="2 9">DNA mismatch repair protein MutS</fullName>
    </recommendedName>
</protein>
<dbReference type="GO" id="GO:0003684">
    <property type="term" value="F:damaged DNA binding"/>
    <property type="evidence" value="ECO:0007669"/>
    <property type="project" value="UniProtKB-UniRule"/>
</dbReference>
<dbReference type="InterPro" id="IPR016151">
    <property type="entry name" value="DNA_mismatch_repair_MutS_N"/>
</dbReference>
<keyword evidence="7 9" id="KW-0234">DNA repair</keyword>
<dbReference type="InterPro" id="IPR005748">
    <property type="entry name" value="DNA_mismatch_repair_MutS"/>
</dbReference>
<dbReference type="CDD" id="cd03284">
    <property type="entry name" value="ABC_MutS1"/>
    <property type="match status" value="1"/>
</dbReference>
<dbReference type="InterPro" id="IPR007861">
    <property type="entry name" value="DNA_mismatch_repair_MutS_clamp"/>
</dbReference>
<dbReference type="NCBIfam" id="NF003810">
    <property type="entry name" value="PRK05399.1"/>
    <property type="match status" value="1"/>
</dbReference>
<evidence type="ECO:0000256" key="5">
    <source>
        <dbReference type="ARBA" id="ARBA00022840"/>
    </source>
</evidence>
<dbReference type="InterPro" id="IPR045076">
    <property type="entry name" value="MutS"/>
</dbReference>
<dbReference type="SUPFAM" id="SSF55271">
    <property type="entry name" value="DNA repair protein MutS, domain I"/>
    <property type="match status" value="1"/>
</dbReference>
<dbReference type="InterPro" id="IPR036187">
    <property type="entry name" value="DNA_mismatch_repair_MutS_sf"/>
</dbReference>
<dbReference type="HAMAP" id="MF_00096">
    <property type="entry name" value="MutS"/>
    <property type="match status" value="1"/>
</dbReference>
<evidence type="ECO:0000256" key="4">
    <source>
        <dbReference type="ARBA" id="ARBA00022763"/>
    </source>
</evidence>
<evidence type="ECO:0000256" key="9">
    <source>
        <dbReference type="HAMAP-Rule" id="MF_00096"/>
    </source>
</evidence>
<dbReference type="AlphaFoldDB" id="A0A1L3I9F3"/>
<feature type="binding site" evidence="9">
    <location>
        <begin position="630"/>
        <end position="637"/>
    </location>
    <ligand>
        <name>ATP</name>
        <dbReference type="ChEBI" id="CHEBI:30616"/>
    </ligand>
</feature>
<proteinExistence type="inferred from homology"/>
<dbReference type="PANTHER" id="PTHR11361">
    <property type="entry name" value="DNA MISMATCH REPAIR PROTEIN MUTS FAMILY MEMBER"/>
    <property type="match status" value="1"/>
</dbReference>
<dbReference type="InterPro" id="IPR007860">
    <property type="entry name" value="DNA_mmatch_repair_MutS_con_dom"/>
</dbReference>
<keyword evidence="13" id="KW-1185">Reference proteome</keyword>
<dbReference type="GO" id="GO:0005829">
    <property type="term" value="C:cytosol"/>
    <property type="evidence" value="ECO:0007669"/>
    <property type="project" value="TreeGrafter"/>
</dbReference>
<dbReference type="Pfam" id="PF05188">
    <property type="entry name" value="MutS_II"/>
    <property type="match status" value="1"/>
</dbReference>
<dbReference type="Gene3D" id="3.40.1170.10">
    <property type="entry name" value="DNA repair protein MutS, domain I"/>
    <property type="match status" value="1"/>
</dbReference>
<dbReference type="SUPFAM" id="SSF52540">
    <property type="entry name" value="P-loop containing nucleoside triphosphate hydrolases"/>
    <property type="match status" value="1"/>
</dbReference>
<gene>
    <name evidence="9 12" type="primary">mutS</name>
    <name evidence="12" type="ORF">PhaeoP97_03447</name>
</gene>
<sequence length="877" mass="95095">MSTVTPMMAQYLDIKAQYPDALLFYRMGDFYEMFFDDAVNAAEALDIALTKRGKHNDADIPMCGVPVHAAEGYLLTLIRKGFRVAVGEQLESPAEAKKRGSKSVVKRDVVRLVTPGTITEDSLLEARRHNFLTAYCELRDQAALAWADISTGAFHVMPVAQVRLSPELARLAPSELIVPEGPSLERLRPVADDHQIPLTPLAKSSFDSTAAEKRICDLFKVSTLEAYGTFSRAETSAMGAVIDYLEITQKGKLPLLQSPVQESEDRVVQIDAATRRNLELTRSLTGARTGSLLAVVDRTVTPAGGRLLEQRLSSPSRNLDVIQARLAALEFAVEHTQLAEALRAALRKTPDLDRALSRLALERGGPRDLAAVRNTLIQAEAIFDLCAGNNLPDHLKTALSSLTGFGELLPLLDAALIAEPPLLARDGGFIAERYDGELDEARTLRDEGRSVIATLQKKYADHTGITSLKIKHNNVLGYFIETTATHAEKMLSSPLSESYIHRQTTANQVRFTTVELGEIETRILNAGNLAMEIEKRLYTRLSDAILADAAELSAAARGLAELDLITALADLALGENWTRPTIDNTRAFDISGGRHPVVEQALRQQGGSSFVANDCSLSADRGAAIWLLTGPNMAGKSTFLRQNALIALLAQMGSYVPADRAHIGLISQLFSRVGASDDLARGRSTFMVEMVETAAILNQADDRALVILDEIGRGTATYDGLSIAWATLEHLHEVNQSRALFATHYHELTQLAGKLTGVDNATVSVKEWEGDVIFLHEVKKGAADRSYGVQVAQLAGLPGSVVARARDVLDMLEESSRSGGNKIQIDDLPLFAAAPPVQPKPASGPSPVEELLNSIHPDDLSPREALDALYRLKGAVG</sequence>
<evidence type="ECO:0000256" key="6">
    <source>
        <dbReference type="ARBA" id="ARBA00023125"/>
    </source>
</evidence>
<dbReference type="GO" id="GO:0005524">
    <property type="term" value="F:ATP binding"/>
    <property type="evidence" value="ECO:0007669"/>
    <property type="project" value="UniProtKB-UniRule"/>
</dbReference>
<dbReference type="Gene3D" id="1.10.1420.10">
    <property type="match status" value="2"/>
</dbReference>
<evidence type="ECO:0000259" key="11">
    <source>
        <dbReference type="PROSITE" id="PS00486"/>
    </source>
</evidence>
<dbReference type="KEGG" id="php:PhaeoP97_03447"/>
<dbReference type="SUPFAM" id="SSF53150">
    <property type="entry name" value="DNA repair protein MutS, domain II"/>
    <property type="match status" value="1"/>
</dbReference>
<dbReference type="InterPro" id="IPR000432">
    <property type="entry name" value="DNA_mismatch_repair_MutS_C"/>
</dbReference>
<organism evidence="12 13">
    <name type="scientific">Phaeobacter porticola</name>
    <dbReference type="NCBI Taxonomy" id="1844006"/>
    <lineage>
        <taxon>Bacteria</taxon>
        <taxon>Pseudomonadati</taxon>
        <taxon>Pseudomonadota</taxon>
        <taxon>Alphaproteobacteria</taxon>
        <taxon>Rhodobacterales</taxon>
        <taxon>Roseobacteraceae</taxon>
        <taxon>Phaeobacter</taxon>
    </lineage>
</organism>
<dbReference type="FunFam" id="3.40.1170.10:FF:000001">
    <property type="entry name" value="DNA mismatch repair protein MutS"/>
    <property type="match status" value="1"/>
</dbReference>
<dbReference type="Pfam" id="PF00488">
    <property type="entry name" value="MutS_V"/>
    <property type="match status" value="1"/>
</dbReference>
<dbReference type="PANTHER" id="PTHR11361:SF34">
    <property type="entry name" value="DNA MISMATCH REPAIR PROTEIN MSH1, MITOCHONDRIAL"/>
    <property type="match status" value="1"/>
</dbReference>
<evidence type="ECO:0000313" key="12">
    <source>
        <dbReference type="EMBL" id="APG48800.1"/>
    </source>
</evidence>
<evidence type="ECO:0000256" key="7">
    <source>
        <dbReference type="ARBA" id="ARBA00023204"/>
    </source>
</evidence>
<dbReference type="Pfam" id="PF01624">
    <property type="entry name" value="MutS_I"/>
    <property type="match status" value="1"/>
</dbReference>
<keyword evidence="3 9" id="KW-0547">Nucleotide-binding</keyword>
<dbReference type="InterPro" id="IPR017261">
    <property type="entry name" value="DNA_mismatch_repair_MutS/MSH"/>
</dbReference>
<evidence type="ECO:0000256" key="3">
    <source>
        <dbReference type="ARBA" id="ARBA00022741"/>
    </source>
</evidence>
<dbReference type="InterPro" id="IPR027417">
    <property type="entry name" value="P-loop_NTPase"/>
</dbReference>
<dbReference type="Pfam" id="PF05192">
    <property type="entry name" value="MutS_III"/>
    <property type="match status" value="1"/>
</dbReference>
<evidence type="ECO:0000313" key="13">
    <source>
        <dbReference type="Proteomes" id="UP000183859"/>
    </source>
</evidence>
<dbReference type="SMART" id="SM00534">
    <property type="entry name" value="MUTSac"/>
    <property type="match status" value="1"/>
</dbReference>
<accession>A0A1L3I9F3</accession>
<keyword evidence="5 9" id="KW-0067">ATP-binding</keyword>
<dbReference type="PROSITE" id="PS00486">
    <property type="entry name" value="DNA_MISMATCH_REPAIR_2"/>
    <property type="match status" value="1"/>
</dbReference>
<name>A0A1L3I9F3_9RHOB</name>
<dbReference type="GO" id="GO:0140664">
    <property type="term" value="F:ATP-dependent DNA damage sensor activity"/>
    <property type="evidence" value="ECO:0007669"/>
    <property type="project" value="InterPro"/>
</dbReference>
<evidence type="ECO:0000256" key="1">
    <source>
        <dbReference type="ARBA" id="ARBA00006271"/>
    </source>
</evidence>
<keyword evidence="6 9" id="KW-0238">DNA-binding</keyword>
<evidence type="ECO:0000256" key="8">
    <source>
        <dbReference type="ARBA" id="ARBA00024647"/>
    </source>
</evidence>
<evidence type="ECO:0000256" key="2">
    <source>
        <dbReference type="ARBA" id="ARBA00021982"/>
    </source>
</evidence>
<dbReference type="InterPro" id="IPR036678">
    <property type="entry name" value="MutS_con_dom_sf"/>
</dbReference>
<dbReference type="SUPFAM" id="SSF48334">
    <property type="entry name" value="DNA repair protein MutS, domain III"/>
    <property type="match status" value="1"/>
</dbReference>
<dbReference type="Proteomes" id="UP000183859">
    <property type="component" value="Chromosome"/>
</dbReference>
<comment type="function">
    <text evidence="8 9">This protein is involved in the repair of mismatches in DNA. It is possible that it carries out the mismatch recognition step. This protein has a weak ATPase activity.</text>
</comment>
<dbReference type="STRING" id="1844006.PhaeoP97_03447"/>
<dbReference type="EMBL" id="CP016364">
    <property type="protein sequence ID" value="APG48800.1"/>
    <property type="molecule type" value="Genomic_DNA"/>
</dbReference>
<dbReference type="OrthoDB" id="9802448at2"/>
<dbReference type="Gene3D" id="3.40.50.300">
    <property type="entry name" value="P-loop containing nucleotide triphosphate hydrolases"/>
    <property type="match status" value="1"/>
</dbReference>
<dbReference type="GO" id="GO:0030983">
    <property type="term" value="F:mismatched DNA binding"/>
    <property type="evidence" value="ECO:0007669"/>
    <property type="project" value="InterPro"/>
</dbReference>
<dbReference type="SMART" id="SM00533">
    <property type="entry name" value="MUTSd"/>
    <property type="match status" value="1"/>
</dbReference>
<dbReference type="InterPro" id="IPR007695">
    <property type="entry name" value="DNA_mismatch_repair_MutS-lik_N"/>
</dbReference>
<dbReference type="InterPro" id="IPR007696">
    <property type="entry name" value="DNA_mismatch_repair_MutS_core"/>
</dbReference>
<dbReference type="Gene3D" id="6.10.140.430">
    <property type="match status" value="1"/>
</dbReference>
<dbReference type="Gene3D" id="3.30.420.110">
    <property type="entry name" value="MutS, connector domain"/>
    <property type="match status" value="1"/>
</dbReference>
<dbReference type="PIRSF" id="PIRSF037677">
    <property type="entry name" value="DNA_mis_repair_Msh6"/>
    <property type="match status" value="1"/>
</dbReference>
<reference evidence="13" key="1">
    <citation type="submission" date="2016-07" db="EMBL/GenBank/DDBJ databases">
        <title>Phaeobacter portensis sp. nov., a tropodithietic acid producing bacterium isolated from a German harbor.</title>
        <authorList>
            <person name="Freese H.M."/>
            <person name="Bunk B."/>
            <person name="Breider S."/>
            <person name="Brinkhoff T."/>
        </authorList>
    </citation>
    <scope>NUCLEOTIDE SEQUENCE [LARGE SCALE GENOMIC DNA]</scope>
    <source>
        <strain evidence="13">P97</strain>
    </source>
</reference>
<comment type="similarity">
    <text evidence="1 9 10">Belongs to the DNA mismatch repair MutS family.</text>
</comment>
<dbReference type="NCBIfam" id="TIGR01070">
    <property type="entry name" value="mutS1"/>
    <property type="match status" value="1"/>
</dbReference>